<evidence type="ECO:0000256" key="9">
    <source>
        <dbReference type="ARBA" id="ARBA00022640"/>
    </source>
</evidence>
<evidence type="ECO:0000256" key="3">
    <source>
        <dbReference type="ARBA" id="ARBA00004986"/>
    </source>
</evidence>
<keyword evidence="13" id="KW-0547">Nucleotide-binding</keyword>
<keyword evidence="14" id="KW-0418">Kinase</keyword>
<dbReference type="CDD" id="cd04244">
    <property type="entry name" value="AAK_AK-LysC-like"/>
    <property type="match status" value="1"/>
</dbReference>
<evidence type="ECO:0000256" key="19">
    <source>
        <dbReference type="RuleBase" id="RU004249"/>
    </source>
</evidence>
<dbReference type="PROSITE" id="PS51671">
    <property type="entry name" value="ACT"/>
    <property type="match status" value="2"/>
</dbReference>
<keyword evidence="10" id="KW-0808">Transferase</keyword>
<evidence type="ECO:0000256" key="5">
    <source>
        <dbReference type="ARBA" id="ARBA00010122"/>
    </source>
</evidence>
<dbReference type="Gramene" id="PAN10580">
    <property type="protein sequence ID" value="PAN10580"/>
    <property type="gene ID" value="PAHAL_2G102800"/>
</dbReference>
<dbReference type="Proteomes" id="UP000243499">
    <property type="component" value="Chromosome 2"/>
</dbReference>
<keyword evidence="16" id="KW-0809">Transit peptide</keyword>
<dbReference type="GO" id="GO:0009090">
    <property type="term" value="P:homoserine biosynthetic process"/>
    <property type="evidence" value="ECO:0007669"/>
    <property type="project" value="TreeGrafter"/>
</dbReference>
<evidence type="ECO:0000256" key="2">
    <source>
        <dbReference type="ARBA" id="ARBA00004766"/>
    </source>
</evidence>
<comment type="similarity">
    <text evidence="5">Belongs to the aspartokinase family.</text>
</comment>
<protein>
    <recommendedName>
        <fullName evidence="6">aspartate kinase</fullName>
        <ecNumber evidence="6">2.7.2.4</ecNumber>
    </recommendedName>
</protein>
<evidence type="ECO:0000256" key="12">
    <source>
        <dbReference type="ARBA" id="ARBA00022737"/>
    </source>
</evidence>
<dbReference type="FunFam" id="1.20.120.1320:FF:000001">
    <property type="entry name" value="Aspartokinase"/>
    <property type="match status" value="1"/>
</dbReference>
<dbReference type="InterPro" id="IPR002912">
    <property type="entry name" value="ACT_dom"/>
</dbReference>
<dbReference type="Gene3D" id="1.20.120.1320">
    <property type="entry name" value="Aspartokinase, catalytic domain"/>
    <property type="match status" value="1"/>
</dbReference>
<dbReference type="InterPro" id="IPR001048">
    <property type="entry name" value="Asp/Glu/Uridylate_kinase"/>
</dbReference>
<dbReference type="UniPathway" id="UPA00050">
    <property type="reaction ID" value="UER00461"/>
</dbReference>
<sequence>MAAAALHTPARLGLDGAAAGEQWRRQRHRGAPAPVAVPCRKKAAAAAAVRCQRAAGAAIVEKKDASVASAQERGSDGGAEPELTVVMKFGGSSVASAERMREVADLVLSFPEERPVIVLSAMGKTTNKLLMAGEKAVGCGAANVSELDELSFIKELHLGTVDQLGLDRSIVVGLLDELEQLLKGIAMMKELTLRTRDYLVSFGECMSTRIFAALLNKIGVKARQYDAFEIGFITTDDFTNADILEATYPAVAKRLHGDWSNDPAIPIVTGFLGKGWRSGAITTLGRGGSDLTATTIGKALGLREIQVWKDVDGVLTCDPNIHPKAKPVPYLTFDEAAELAYFGAQVLHPQSMRPAREGDIPVRVKNSYNRRAPGTLITKARDMSESILTSIVLKSNITMLDIVSTRMLGQYGFLAKVFSIFEDLGISVDCVATSEVSISLTLDPSKLWSCELVQQKNELDDVIEELEKIAVVHLLQNRSIISLIGNVQRSSLILEKAFNVLRRNGVNVQMISQGASKVNISLVVHDSEAKLCVQALHSAFFENSFSSEVDKMDVLHNDFTSHSNGTVRSH</sequence>
<dbReference type="GO" id="GO:0005829">
    <property type="term" value="C:cytosol"/>
    <property type="evidence" value="ECO:0007669"/>
    <property type="project" value="TreeGrafter"/>
</dbReference>
<gene>
    <name evidence="21" type="ORF">PAHAL_2G102800</name>
</gene>
<keyword evidence="15" id="KW-0067">ATP-binding</keyword>
<dbReference type="Pfam" id="PF00696">
    <property type="entry name" value="AA_kinase"/>
    <property type="match status" value="1"/>
</dbReference>
<evidence type="ECO:0000259" key="20">
    <source>
        <dbReference type="PROSITE" id="PS51671"/>
    </source>
</evidence>
<dbReference type="InterPro" id="IPR036393">
    <property type="entry name" value="AceGlu_kinase-like_sf"/>
</dbReference>
<dbReference type="GO" id="GO:0009088">
    <property type="term" value="P:threonine biosynthetic process"/>
    <property type="evidence" value="ECO:0007669"/>
    <property type="project" value="UniProtKB-UniPathway"/>
</dbReference>
<dbReference type="InterPro" id="IPR045865">
    <property type="entry name" value="ACT-like_dom_sf"/>
</dbReference>
<dbReference type="SUPFAM" id="SSF53633">
    <property type="entry name" value="Carbamate kinase-like"/>
    <property type="match status" value="1"/>
</dbReference>
<dbReference type="Gene3D" id="3.40.1160.10">
    <property type="entry name" value="Acetylglutamate kinase-like"/>
    <property type="match status" value="1"/>
</dbReference>
<evidence type="ECO:0000256" key="15">
    <source>
        <dbReference type="ARBA" id="ARBA00022840"/>
    </source>
</evidence>
<comment type="pathway">
    <text evidence="2 19">Amino-acid biosynthesis; L-lysine biosynthesis via DAP pathway; (S)-tetrahydrodipicolinate from L-aspartate: step 1/4.</text>
</comment>
<comment type="pathway">
    <text evidence="4 19">Amino-acid biosynthesis; L-threonine biosynthesis; L-threonine from L-aspartate: step 1/5.</text>
</comment>
<dbReference type="FunFam" id="3.30.70.260:FF:000016">
    <property type="entry name" value="Aspartokinase"/>
    <property type="match status" value="1"/>
</dbReference>
<dbReference type="InterPro" id="IPR041746">
    <property type="entry name" value="AK-LysC-like"/>
</dbReference>
<dbReference type="PANTHER" id="PTHR21499">
    <property type="entry name" value="ASPARTATE KINASE"/>
    <property type="match status" value="1"/>
</dbReference>
<reference evidence="21" key="1">
    <citation type="submission" date="2018-04" db="EMBL/GenBank/DDBJ databases">
        <title>WGS assembly of Panicum hallii.</title>
        <authorList>
            <person name="Lovell J."/>
            <person name="Jenkins J."/>
            <person name="Lowry D."/>
            <person name="Mamidi S."/>
            <person name="Sreedasyam A."/>
            <person name="Weng X."/>
            <person name="Barry K."/>
            <person name="Bonette J."/>
            <person name="Campitelli B."/>
            <person name="Daum C."/>
            <person name="Gordon S."/>
            <person name="Gould B."/>
            <person name="Lipzen A."/>
            <person name="Macqueen A."/>
            <person name="Palacio-Mejia J."/>
            <person name="Plott C."/>
            <person name="Shakirov E."/>
            <person name="Shu S."/>
            <person name="Yoshinaga Y."/>
            <person name="Zane M."/>
            <person name="Rokhsar D."/>
            <person name="Grimwood J."/>
            <person name="Schmutz J."/>
            <person name="Juenger T."/>
        </authorList>
    </citation>
    <scope>NUCLEOTIDE SEQUENCE [LARGE SCALE GENOMIC DNA]</scope>
    <source>
        <strain evidence="21">FIL2</strain>
    </source>
</reference>
<dbReference type="GO" id="GO:0009570">
    <property type="term" value="C:chloroplast stroma"/>
    <property type="evidence" value="ECO:0007669"/>
    <property type="project" value="TreeGrafter"/>
</dbReference>
<dbReference type="UniPathway" id="UPA00051">
    <property type="reaction ID" value="UER00462"/>
</dbReference>
<dbReference type="FunFam" id="3.30.70.260:FF:000020">
    <property type="entry name" value="Aspartokinase 1"/>
    <property type="match status" value="1"/>
</dbReference>
<dbReference type="UniPathway" id="UPA00034">
    <property type="reaction ID" value="UER00015"/>
</dbReference>
<proteinExistence type="inferred from homology"/>
<keyword evidence="8 19" id="KW-0028">Amino-acid biosynthesis</keyword>
<evidence type="ECO:0000313" key="21">
    <source>
        <dbReference type="EMBL" id="PAN10580.1"/>
    </source>
</evidence>
<dbReference type="NCBIfam" id="TIGR00657">
    <property type="entry name" value="asp_kinases"/>
    <property type="match status" value="1"/>
</dbReference>
<accession>A0A2S3GX99</accession>
<comment type="catalytic activity">
    <reaction evidence="17">
        <text>L-aspartate + ATP = 4-phospho-L-aspartate + ADP</text>
        <dbReference type="Rhea" id="RHEA:23776"/>
        <dbReference type="ChEBI" id="CHEBI:29991"/>
        <dbReference type="ChEBI" id="CHEBI:30616"/>
        <dbReference type="ChEBI" id="CHEBI:57535"/>
        <dbReference type="ChEBI" id="CHEBI:456216"/>
        <dbReference type="EC" id="2.7.2.4"/>
    </reaction>
</comment>
<dbReference type="GO" id="GO:0009089">
    <property type="term" value="P:lysine biosynthetic process via diaminopimelate"/>
    <property type="evidence" value="ECO:0007669"/>
    <property type="project" value="UniProtKB-UniPathway"/>
</dbReference>
<dbReference type="EC" id="2.7.2.4" evidence="6"/>
<evidence type="ECO:0000256" key="7">
    <source>
        <dbReference type="ARBA" id="ARBA00022528"/>
    </source>
</evidence>
<keyword evidence="11" id="KW-0791">Threonine biosynthesis</keyword>
<comment type="function">
    <text evidence="18">Involved in the first step of essential amino acids lysine, threonine, methionine and isoleucine synthesis via the aspartate-family pathway.</text>
</comment>
<evidence type="ECO:0000256" key="14">
    <source>
        <dbReference type="ARBA" id="ARBA00022777"/>
    </source>
</evidence>
<dbReference type="GO" id="GO:0005524">
    <property type="term" value="F:ATP binding"/>
    <property type="evidence" value="ECO:0007669"/>
    <property type="project" value="UniProtKB-KW"/>
</dbReference>
<evidence type="ECO:0000256" key="13">
    <source>
        <dbReference type="ARBA" id="ARBA00022741"/>
    </source>
</evidence>
<dbReference type="SUPFAM" id="SSF55021">
    <property type="entry name" value="ACT-like"/>
    <property type="match status" value="2"/>
</dbReference>
<evidence type="ECO:0000256" key="10">
    <source>
        <dbReference type="ARBA" id="ARBA00022679"/>
    </source>
</evidence>
<keyword evidence="12" id="KW-0677">Repeat</keyword>
<dbReference type="InterPro" id="IPR001341">
    <property type="entry name" value="Asp_kinase"/>
</dbReference>
<name>A0A2S3GX99_9POAL</name>
<dbReference type="PANTHER" id="PTHR21499:SF59">
    <property type="entry name" value="ASPARTOKINASE"/>
    <property type="match status" value="1"/>
</dbReference>
<comment type="pathway">
    <text evidence="3 19">Amino-acid biosynthesis; L-methionine biosynthesis via de novo pathway; L-homoserine from L-aspartate: step 1/3.</text>
</comment>
<dbReference type="InterPro" id="IPR042199">
    <property type="entry name" value="AsparK_Bifunc_asparK/hSer_DH"/>
</dbReference>
<evidence type="ECO:0000256" key="4">
    <source>
        <dbReference type="ARBA" id="ARBA00005139"/>
    </source>
</evidence>
<feature type="domain" description="ACT" evidence="20">
    <location>
        <begin position="482"/>
        <end position="562"/>
    </location>
</feature>
<dbReference type="InterPro" id="IPR054352">
    <property type="entry name" value="ACT_Aspartokinase"/>
</dbReference>
<dbReference type="Pfam" id="PF22468">
    <property type="entry name" value="ACT_9"/>
    <property type="match status" value="1"/>
</dbReference>
<feature type="domain" description="ACT" evidence="20">
    <location>
        <begin position="402"/>
        <end position="480"/>
    </location>
</feature>
<dbReference type="FunFam" id="3.40.1160.10:FF:000012">
    <property type="entry name" value="Aspartokinase"/>
    <property type="match status" value="1"/>
</dbReference>
<keyword evidence="7" id="KW-0150">Chloroplast</keyword>
<evidence type="ECO:0000256" key="6">
    <source>
        <dbReference type="ARBA" id="ARBA00013059"/>
    </source>
</evidence>
<evidence type="ECO:0000256" key="16">
    <source>
        <dbReference type="ARBA" id="ARBA00022946"/>
    </source>
</evidence>
<dbReference type="Gene3D" id="3.30.70.260">
    <property type="match status" value="2"/>
</dbReference>
<evidence type="ECO:0000256" key="17">
    <source>
        <dbReference type="ARBA" id="ARBA00047872"/>
    </source>
</evidence>
<evidence type="ECO:0000256" key="1">
    <source>
        <dbReference type="ARBA" id="ARBA00004229"/>
    </source>
</evidence>
<evidence type="ECO:0000256" key="8">
    <source>
        <dbReference type="ARBA" id="ARBA00022605"/>
    </source>
</evidence>
<dbReference type="PROSITE" id="PS00324">
    <property type="entry name" value="ASPARTOKINASE"/>
    <property type="match status" value="1"/>
</dbReference>
<dbReference type="InterPro" id="IPR018042">
    <property type="entry name" value="Aspartate_kinase_CS"/>
</dbReference>
<evidence type="ECO:0000256" key="11">
    <source>
        <dbReference type="ARBA" id="ARBA00022697"/>
    </source>
</evidence>
<comment type="subcellular location">
    <subcellularLocation>
        <location evidence="1">Plastid</location>
        <location evidence="1">Chloroplast</location>
    </subcellularLocation>
</comment>
<keyword evidence="9" id="KW-0934">Plastid</keyword>
<dbReference type="GO" id="GO:0004072">
    <property type="term" value="F:aspartate kinase activity"/>
    <property type="evidence" value="ECO:0007669"/>
    <property type="project" value="UniProtKB-EC"/>
</dbReference>
<dbReference type="AlphaFoldDB" id="A0A2S3GX99"/>
<organism evidence="21">
    <name type="scientific">Panicum hallii</name>
    <dbReference type="NCBI Taxonomy" id="206008"/>
    <lineage>
        <taxon>Eukaryota</taxon>
        <taxon>Viridiplantae</taxon>
        <taxon>Streptophyta</taxon>
        <taxon>Embryophyta</taxon>
        <taxon>Tracheophyta</taxon>
        <taxon>Spermatophyta</taxon>
        <taxon>Magnoliopsida</taxon>
        <taxon>Liliopsida</taxon>
        <taxon>Poales</taxon>
        <taxon>Poaceae</taxon>
        <taxon>PACMAD clade</taxon>
        <taxon>Panicoideae</taxon>
        <taxon>Panicodae</taxon>
        <taxon>Paniceae</taxon>
        <taxon>Panicinae</taxon>
        <taxon>Panicum</taxon>
        <taxon>Panicum sect. Panicum</taxon>
    </lineage>
</organism>
<evidence type="ECO:0000256" key="18">
    <source>
        <dbReference type="ARBA" id="ARBA00056387"/>
    </source>
</evidence>
<dbReference type="EMBL" id="CM008047">
    <property type="protein sequence ID" value="PAN10580.1"/>
    <property type="molecule type" value="Genomic_DNA"/>
</dbReference>